<evidence type="ECO:0000256" key="2">
    <source>
        <dbReference type="ARBA" id="ARBA00022448"/>
    </source>
</evidence>
<comment type="subcellular location">
    <subcellularLocation>
        <location evidence="1 9">Cell inner membrane</location>
        <topology evidence="1 9">Multi-pass membrane protein</topology>
    </subcellularLocation>
</comment>
<keyword evidence="3" id="KW-1003">Cell membrane</keyword>
<dbReference type="GO" id="GO:0005886">
    <property type="term" value="C:plasma membrane"/>
    <property type="evidence" value="ECO:0007669"/>
    <property type="project" value="UniProtKB-SubCell"/>
</dbReference>
<evidence type="ECO:0000259" key="10">
    <source>
        <dbReference type="Pfam" id="PF04290"/>
    </source>
</evidence>
<dbReference type="PROSITE" id="PS51257">
    <property type="entry name" value="PROKAR_LIPOPROTEIN"/>
    <property type="match status" value="1"/>
</dbReference>
<feature type="transmembrane region" description="Helical" evidence="9">
    <location>
        <begin position="53"/>
        <end position="70"/>
    </location>
</feature>
<feature type="transmembrane region" description="Helical" evidence="9">
    <location>
        <begin position="91"/>
        <end position="114"/>
    </location>
</feature>
<proteinExistence type="inferred from homology"/>
<evidence type="ECO:0000256" key="6">
    <source>
        <dbReference type="ARBA" id="ARBA00022989"/>
    </source>
</evidence>
<protein>
    <recommendedName>
        <fullName evidence="9">TRAP transporter small permease protein</fullName>
    </recommendedName>
</protein>
<dbReference type="OrthoDB" id="9795655at2"/>
<gene>
    <name evidence="11" type="ORF">GM668_19210</name>
</gene>
<keyword evidence="12" id="KW-1185">Reference proteome</keyword>
<evidence type="ECO:0000256" key="8">
    <source>
        <dbReference type="ARBA" id="ARBA00038436"/>
    </source>
</evidence>
<evidence type="ECO:0000256" key="4">
    <source>
        <dbReference type="ARBA" id="ARBA00022519"/>
    </source>
</evidence>
<dbReference type="PANTHER" id="PTHR35011">
    <property type="entry name" value="2,3-DIKETO-L-GULONATE TRAP TRANSPORTER SMALL PERMEASE PROTEIN YIAM"/>
    <property type="match status" value="1"/>
</dbReference>
<feature type="transmembrane region" description="Helical" evidence="9">
    <location>
        <begin position="134"/>
        <end position="152"/>
    </location>
</feature>
<feature type="transmembrane region" description="Helical" evidence="9">
    <location>
        <begin position="21"/>
        <end position="41"/>
    </location>
</feature>
<name>A0A6L6Q407_9BURK</name>
<keyword evidence="7 9" id="KW-0472">Membrane</keyword>
<sequence>MQGLLRLSSVLDKIGYRCGQLANVMILLSCVISASNALIRYGFDWSSNSLLEMQWYLFGAAVMLGASYTFQRNEHVRVDLVYGHVSERAQLWIDVFGIIFFLFPACILFAWLSWTSLFMPSWDVLEQSSNSGGLPRYPIKIIVPIGFALLTVQGVSELIKRIAALAGKTHLDNKYERPVQ</sequence>
<evidence type="ECO:0000256" key="3">
    <source>
        <dbReference type="ARBA" id="ARBA00022475"/>
    </source>
</evidence>
<comment type="function">
    <text evidence="9">Part of the tripartite ATP-independent periplasmic (TRAP) transport system.</text>
</comment>
<evidence type="ECO:0000313" key="12">
    <source>
        <dbReference type="Proteomes" id="UP000484015"/>
    </source>
</evidence>
<evidence type="ECO:0000256" key="7">
    <source>
        <dbReference type="ARBA" id="ARBA00023136"/>
    </source>
</evidence>
<dbReference type="Proteomes" id="UP000484015">
    <property type="component" value="Unassembled WGS sequence"/>
</dbReference>
<dbReference type="InterPro" id="IPR055348">
    <property type="entry name" value="DctQ"/>
</dbReference>
<evidence type="ECO:0000256" key="9">
    <source>
        <dbReference type="RuleBase" id="RU369079"/>
    </source>
</evidence>
<dbReference type="AlphaFoldDB" id="A0A6L6Q407"/>
<reference evidence="11 12" key="1">
    <citation type="submission" date="2019-11" db="EMBL/GenBank/DDBJ databases">
        <title>Type strains purchased from KCTC, JCM and DSMZ.</title>
        <authorList>
            <person name="Lu H."/>
        </authorList>
    </citation>
    <scope>NUCLEOTIDE SEQUENCE [LARGE SCALE GENOMIC DNA]</scope>
    <source>
        <strain evidence="11 12">KCTC 42409</strain>
    </source>
</reference>
<keyword evidence="4 9" id="KW-0997">Cell inner membrane</keyword>
<keyword evidence="2 9" id="KW-0813">Transport</keyword>
<evidence type="ECO:0000313" key="11">
    <source>
        <dbReference type="EMBL" id="MTW04214.1"/>
    </source>
</evidence>
<keyword evidence="5 9" id="KW-0812">Transmembrane</keyword>
<dbReference type="PANTHER" id="PTHR35011:SF4">
    <property type="entry name" value="SLL1102 PROTEIN"/>
    <property type="match status" value="1"/>
</dbReference>
<comment type="similarity">
    <text evidence="8 9">Belongs to the TRAP transporter small permease family.</text>
</comment>
<comment type="subunit">
    <text evidence="9">The complex comprises the extracytoplasmic solute receptor protein and the two transmembrane proteins.</text>
</comment>
<feature type="domain" description="Tripartite ATP-independent periplasmic transporters DctQ component" evidence="10">
    <location>
        <begin position="31"/>
        <end position="162"/>
    </location>
</feature>
<evidence type="ECO:0000256" key="5">
    <source>
        <dbReference type="ARBA" id="ARBA00022692"/>
    </source>
</evidence>
<comment type="caution">
    <text evidence="11">The sequence shown here is derived from an EMBL/GenBank/DDBJ whole genome shotgun (WGS) entry which is preliminary data.</text>
</comment>
<organism evidence="11 12">
    <name type="scientific">Pseudoduganella ginsengisoli</name>
    <dbReference type="NCBI Taxonomy" id="1462440"/>
    <lineage>
        <taxon>Bacteria</taxon>
        <taxon>Pseudomonadati</taxon>
        <taxon>Pseudomonadota</taxon>
        <taxon>Betaproteobacteria</taxon>
        <taxon>Burkholderiales</taxon>
        <taxon>Oxalobacteraceae</taxon>
        <taxon>Telluria group</taxon>
        <taxon>Pseudoduganella</taxon>
    </lineage>
</organism>
<dbReference type="GO" id="GO:0022857">
    <property type="term" value="F:transmembrane transporter activity"/>
    <property type="evidence" value="ECO:0007669"/>
    <property type="project" value="UniProtKB-UniRule"/>
</dbReference>
<accession>A0A6L6Q407</accession>
<keyword evidence="6 9" id="KW-1133">Transmembrane helix</keyword>
<dbReference type="InterPro" id="IPR007387">
    <property type="entry name" value="TRAP_DctQ"/>
</dbReference>
<evidence type="ECO:0000256" key="1">
    <source>
        <dbReference type="ARBA" id="ARBA00004429"/>
    </source>
</evidence>
<dbReference type="RefSeq" id="WP_155440574.1">
    <property type="nucleotide sequence ID" value="NZ_WNLA01000014.1"/>
</dbReference>
<dbReference type="EMBL" id="WNLA01000014">
    <property type="protein sequence ID" value="MTW04214.1"/>
    <property type="molecule type" value="Genomic_DNA"/>
</dbReference>
<dbReference type="Pfam" id="PF04290">
    <property type="entry name" value="DctQ"/>
    <property type="match status" value="1"/>
</dbReference>